<dbReference type="PANTHER" id="PTHR43818">
    <property type="entry name" value="BCDNA.GH03377"/>
    <property type="match status" value="1"/>
</dbReference>
<feature type="domain" description="GFO/IDH/MocA-like oxidoreductase" evidence="3">
    <location>
        <begin position="198"/>
        <end position="320"/>
    </location>
</feature>
<dbReference type="InterPro" id="IPR006311">
    <property type="entry name" value="TAT_signal"/>
</dbReference>
<sequence>MDITALTRRRMLQVGGGGGAASLAVMAGGRAFAQSRGVSVEGQPLPEGVNFPETPPRQRRADSVGIAVVGLGDYALNQMMPRFDQAERVHVAALVSGNRDKLRRVGEAYRVPIGSRYTYDTFDQIAQNDGVDAVYIVLPSGLHAEWTERAFAAGKHVLCEKPMALNPAECERMIAAGRRAGRKLMIAYRVHFEPHNVRAMELMREGAVGDLRALRAEQANVFERTTPSENWRLNSALAGESPLEDLGIYGLQAALYLSGEMPESISAQSFRPAGDPRFAQIAASMSSQLRFPSGAIAQLATSYDSLGNNFVDAHGTKGAILLDPATSYSGQTLKVDGGEGRPPRMLTPGDPEQQFAGELDHFASAIRDDSKIIVPGEMGLRDVRLITAINLSARERQTVRLNSDGTVRG</sequence>
<dbReference type="PANTHER" id="PTHR43818:SF11">
    <property type="entry name" value="BCDNA.GH03377"/>
    <property type="match status" value="1"/>
</dbReference>
<feature type="domain" description="Gfo/Idh/MocA-like oxidoreductase N-terminal" evidence="2">
    <location>
        <begin position="65"/>
        <end position="188"/>
    </location>
</feature>
<dbReference type="Pfam" id="PF01408">
    <property type="entry name" value="GFO_IDH_MocA"/>
    <property type="match status" value="1"/>
</dbReference>
<comment type="caution">
    <text evidence="4">The sequence shown here is derived from an EMBL/GenBank/DDBJ whole genome shotgun (WGS) entry which is preliminary data.</text>
</comment>
<evidence type="ECO:0000313" key="4">
    <source>
        <dbReference type="EMBL" id="GGB76036.1"/>
    </source>
</evidence>
<evidence type="ECO:0000256" key="1">
    <source>
        <dbReference type="ARBA" id="ARBA00023002"/>
    </source>
</evidence>
<keyword evidence="1" id="KW-0560">Oxidoreductase</keyword>
<proteinExistence type="predicted"/>
<dbReference type="PRINTS" id="PR01775">
    <property type="entry name" value="GLFROXRDTASE"/>
</dbReference>
<dbReference type="EMBL" id="BMGD01000009">
    <property type="protein sequence ID" value="GGB76036.1"/>
    <property type="molecule type" value="Genomic_DNA"/>
</dbReference>
<dbReference type="SUPFAM" id="SSF51735">
    <property type="entry name" value="NAD(P)-binding Rossmann-fold domains"/>
    <property type="match status" value="1"/>
</dbReference>
<dbReference type="InterPro" id="IPR036291">
    <property type="entry name" value="NAD(P)-bd_dom_sf"/>
</dbReference>
<accession>A0ABQ1JW02</accession>
<dbReference type="PROSITE" id="PS51318">
    <property type="entry name" value="TAT"/>
    <property type="match status" value="1"/>
</dbReference>
<dbReference type="InterPro" id="IPR000683">
    <property type="entry name" value="Gfo/Idh/MocA-like_OxRdtase_N"/>
</dbReference>
<dbReference type="Gene3D" id="3.30.360.10">
    <property type="entry name" value="Dihydrodipicolinate Reductase, domain 2"/>
    <property type="match status" value="1"/>
</dbReference>
<gene>
    <name evidence="4" type="ORF">GCM10010833_34080</name>
</gene>
<dbReference type="InterPro" id="IPR008354">
    <property type="entry name" value="Glc-Fru_OxRdtase_bac"/>
</dbReference>
<evidence type="ECO:0000259" key="3">
    <source>
        <dbReference type="Pfam" id="PF22725"/>
    </source>
</evidence>
<name>A0ABQ1JW02_9SPHN</name>
<protein>
    <submittedName>
        <fullName evidence="4">Glucose-fructose oxidoreductase</fullName>
    </submittedName>
</protein>
<reference evidence="5" key="1">
    <citation type="journal article" date="2019" name="Int. J. Syst. Evol. Microbiol.">
        <title>The Global Catalogue of Microorganisms (GCM) 10K type strain sequencing project: providing services to taxonomists for standard genome sequencing and annotation.</title>
        <authorList>
            <consortium name="The Broad Institute Genomics Platform"/>
            <consortium name="The Broad Institute Genome Sequencing Center for Infectious Disease"/>
            <person name="Wu L."/>
            <person name="Ma J."/>
        </authorList>
    </citation>
    <scope>NUCLEOTIDE SEQUENCE [LARGE SCALE GENOMIC DNA]</scope>
    <source>
        <strain evidence="5">CGMCC 1.12851</strain>
    </source>
</reference>
<evidence type="ECO:0000313" key="5">
    <source>
        <dbReference type="Proteomes" id="UP000614261"/>
    </source>
</evidence>
<keyword evidence="5" id="KW-1185">Reference proteome</keyword>
<dbReference type="Proteomes" id="UP000614261">
    <property type="component" value="Unassembled WGS sequence"/>
</dbReference>
<dbReference type="Pfam" id="PF22725">
    <property type="entry name" value="GFO_IDH_MocA_C3"/>
    <property type="match status" value="1"/>
</dbReference>
<organism evidence="4 5">
    <name type="scientific">Blastomonas aquatica</name>
    <dbReference type="NCBI Taxonomy" id="1510276"/>
    <lineage>
        <taxon>Bacteria</taxon>
        <taxon>Pseudomonadati</taxon>
        <taxon>Pseudomonadota</taxon>
        <taxon>Alphaproteobacteria</taxon>
        <taxon>Sphingomonadales</taxon>
        <taxon>Sphingomonadaceae</taxon>
        <taxon>Blastomonas</taxon>
    </lineage>
</organism>
<dbReference type="InterPro" id="IPR055170">
    <property type="entry name" value="GFO_IDH_MocA-like_dom"/>
</dbReference>
<evidence type="ECO:0000259" key="2">
    <source>
        <dbReference type="Pfam" id="PF01408"/>
    </source>
</evidence>
<dbReference type="SUPFAM" id="SSF55347">
    <property type="entry name" value="Glyceraldehyde-3-phosphate dehydrogenase-like, C-terminal domain"/>
    <property type="match status" value="1"/>
</dbReference>
<dbReference type="RefSeq" id="WP_229737122.1">
    <property type="nucleotide sequence ID" value="NZ_BMGD01000009.1"/>
</dbReference>
<dbReference type="InterPro" id="IPR050463">
    <property type="entry name" value="Gfo/Idh/MocA_oxidrdct_glycsds"/>
</dbReference>
<dbReference type="Gene3D" id="3.40.50.720">
    <property type="entry name" value="NAD(P)-binding Rossmann-like Domain"/>
    <property type="match status" value="1"/>
</dbReference>